<evidence type="ECO:0000256" key="8">
    <source>
        <dbReference type="ARBA" id="ARBA00022753"/>
    </source>
</evidence>
<feature type="compositionally biased region" description="Basic and acidic residues" evidence="21">
    <location>
        <begin position="80"/>
        <end position="101"/>
    </location>
</feature>
<dbReference type="EMBL" id="CAIIXF020000008">
    <property type="protein sequence ID" value="CAH1793284.1"/>
    <property type="molecule type" value="Genomic_DNA"/>
</dbReference>
<comment type="caution">
    <text evidence="25">The sequence shown here is derived from an EMBL/GenBank/DDBJ whole genome shotgun (WGS) entry which is preliminary data.</text>
</comment>
<evidence type="ECO:0000256" key="2">
    <source>
        <dbReference type="ARBA" id="ARBA00004158"/>
    </source>
</evidence>
<dbReference type="Gene3D" id="2.40.160.110">
    <property type="match status" value="1"/>
</dbReference>
<keyword evidence="6 20" id="KW-0812">Transmembrane</keyword>
<sequence length="359" mass="38413">MRKYLKWIYILGLLTLGLVLQVQSEANENDTPKNKEDPSITHEQGGENIGNIKTLDDTAPEDAKNDDDDPKDAAGNADPGDTKEAGDGKGKNPEVKTDAPEVRTTSTATDRPAPVPTTSPAQPTASPTTPPSGPPSFTVTSSKGQPCIKAAFNLKMAIAYNIVTQNNKSDSRVTYLEVPQGASTNGSKCGTKKDGAKLQLSWGDQHYILIMSFTQTTAVTYVTKIQFNYDTKDQAVFQDAQKDNHWSVSTGQNATLFSAKSNSTYKCDSAQNLVFTGKNDIVTATVKNIQIQAEALPASGAFSTDVTVCPADHKDTPNKANDIVPVVIAAFIAAAALLVIIGYCISRNRPHSGYSHMQS</sequence>
<evidence type="ECO:0000256" key="13">
    <source>
        <dbReference type="ARBA" id="ARBA00023273"/>
    </source>
</evidence>
<dbReference type="OrthoDB" id="6248302at2759"/>
<dbReference type="EMBL" id="CAIIXF020000008">
    <property type="protein sequence ID" value="CAH1793283.1"/>
    <property type="molecule type" value="Genomic_DNA"/>
</dbReference>
<evidence type="ECO:0000256" key="5">
    <source>
        <dbReference type="ARBA" id="ARBA00009644"/>
    </source>
</evidence>
<evidence type="ECO:0000256" key="6">
    <source>
        <dbReference type="ARBA" id="ARBA00022692"/>
    </source>
</evidence>
<accession>A0A8J1ULM3</accession>
<keyword evidence="13" id="KW-0966">Cell projection</keyword>
<evidence type="ECO:0000256" key="14">
    <source>
        <dbReference type="ARBA" id="ARBA00023329"/>
    </source>
</evidence>
<keyword evidence="10" id="KW-0770">Synapse</keyword>
<keyword evidence="12" id="KW-0325">Glycoprotein</keyword>
<feature type="compositionally biased region" description="Basic and acidic residues" evidence="21">
    <location>
        <begin position="30"/>
        <end position="40"/>
    </location>
</feature>
<dbReference type="PROSITE" id="PS51407">
    <property type="entry name" value="LAMP_3"/>
    <property type="match status" value="1"/>
</dbReference>
<gene>
    <name evidence="25" type="ORF">OFUS_LOCUS18150</name>
</gene>
<keyword evidence="11 20" id="KW-0472">Membrane</keyword>
<feature type="domain" description="Lysosome-associated membrane glycoprotein 2-like luminal" evidence="24">
    <location>
        <begin position="137"/>
        <end position="293"/>
    </location>
</feature>
<comment type="similarity">
    <text evidence="5 20">Belongs to the LAMP family.</text>
</comment>
<reference evidence="25" key="1">
    <citation type="submission" date="2022-03" db="EMBL/GenBank/DDBJ databases">
        <authorList>
            <person name="Martin C."/>
        </authorList>
    </citation>
    <scope>NUCLEOTIDE SEQUENCE</scope>
</reference>
<evidence type="ECO:0000256" key="9">
    <source>
        <dbReference type="ARBA" id="ARBA00022989"/>
    </source>
</evidence>
<protein>
    <recommendedName>
        <fullName evidence="18">Lysosome-associated membrane glycoprotein 5</fullName>
    </recommendedName>
    <alternativeName>
        <fullName evidence="19">Lysosome-associated membrane protein 5</fullName>
    </alternativeName>
</protein>
<feature type="chain" id="PRO_5042429238" description="Lysosome-associated membrane glycoprotein 5" evidence="23">
    <location>
        <begin position="27"/>
        <end position="359"/>
    </location>
</feature>
<evidence type="ECO:0000256" key="18">
    <source>
        <dbReference type="ARBA" id="ARBA00074379"/>
    </source>
</evidence>
<dbReference type="Pfam" id="PF01299">
    <property type="entry name" value="Lamp2-like_luminal"/>
    <property type="match status" value="1"/>
</dbReference>
<keyword evidence="26" id="KW-1185">Reference proteome</keyword>
<evidence type="ECO:0000256" key="23">
    <source>
        <dbReference type="SAM" id="SignalP"/>
    </source>
</evidence>
<keyword evidence="9 22" id="KW-1133">Transmembrane helix</keyword>
<evidence type="ECO:0000256" key="11">
    <source>
        <dbReference type="ARBA" id="ARBA00023136"/>
    </source>
</evidence>
<evidence type="ECO:0000256" key="20">
    <source>
        <dbReference type="PROSITE-ProRule" id="PRU00740"/>
    </source>
</evidence>
<evidence type="ECO:0000256" key="10">
    <source>
        <dbReference type="ARBA" id="ARBA00023018"/>
    </source>
</evidence>
<proteinExistence type="inferred from homology"/>
<dbReference type="GO" id="GO:0005765">
    <property type="term" value="C:lysosomal membrane"/>
    <property type="evidence" value="ECO:0007669"/>
    <property type="project" value="TreeGrafter"/>
</dbReference>
<dbReference type="Proteomes" id="UP000749559">
    <property type="component" value="Unassembled WGS sequence"/>
</dbReference>
<name>A0A8J1ULM3_OWEFU</name>
<dbReference type="InterPro" id="IPR002000">
    <property type="entry name" value="Lysosome-assoc_membr_glycop"/>
</dbReference>
<evidence type="ECO:0000256" key="3">
    <source>
        <dbReference type="ARBA" id="ARBA00004172"/>
    </source>
</evidence>
<evidence type="ECO:0000256" key="19">
    <source>
        <dbReference type="ARBA" id="ARBA00076257"/>
    </source>
</evidence>
<evidence type="ECO:0000313" key="25">
    <source>
        <dbReference type="EMBL" id="CAH1793284.1"/>
    </source>
</evidence>
<evidence type="ECO:0000313" key="26">
    <source>
        <dbReference type="Proteomes" id="UP000749559"/>
    </source>
</evidence>
<dbReference type="PANTHER" id="PTHR11506:SF35">
    <property type="entry name" value="LYSOSOME-ASSOCIATED MEMBRANE GLYCOPROTEIN 5"/>
    <property type="match status" value="1"/>
</dbReference>
<feature type="compositionally biased region" description="Acidic residues" evidence="21">
    <location>
        <begin position="58"/>
        <end position="70"/>
    </location>
</feature>
<evidence type="ECO:0000256" key="12">
    <source>
        <dbReference type="ARBA" id="ARBA00023180"/>
    </source>
</evidence>
<evidence type="ECO:0000259" key="24">
    <source>
        <dbReference type="Pfam" id="PF01299"/>
    </source>
</evidence>
<dbReference type="AlphaFoldDB" id="A0A8J1ULM3"/>
<feature type="region of interest" description="Disordered" evidence="21">
    <location>
        <begin position="27"/>
        <end position="142"/>
    </location>
</feature>
<dbReference type="GO" id="GO:0005886">
    <property type="term" value="C:plasma membrane"/>
    <property type="evidence" value="ECO:0007669"/>
    <property type="project" value="UniProtKB-SubCell"/>
</dbReference>
<comment type="subcellular location">
    <subcellularLocation>
        <location evidence="4">Cell projection</location>
        <location evidence="4">Dendrite</location>
    </subcellularLocation>
    <subcellularLocation>
        <location evidence="17">Cell projection</location>
        <location evidence="17">Growth cone membrane</location>
        <topology evidence="17">Single-pass type I membrane protein</topology>
    </subcellularLocation>
    <subcellularLocation>
        <location evidence="15">Cytoplasmic vesicle</location>
        <location evidence="15">Secretory vesicle</location>
        <location evidence="15">Synaptic vesicle membrane</location>
        <topology evidence="15">Single-pass type I membrane protein</topology>
    </subcellularLocation>
    <subcellularLocation>
        <location evidence="2">Early endosome membrane</location>
        <topology evidence="2">Single-pass type I membrane protein</topology>
    </subcellularLocation>
    <subcellularLocation>
        <location evidence="1">Endoplasmic reticulum-Golgi intermediate compartment membrane</location>
        <topology evidence="1">Single-pass type I membrane protein</topology>
    </subcellularLocation>
    <subcellularLocation>
        <location evidence="20">Membrane</location>
        <topology evidence="20">Single-pass type I membrane protein</topology>
    </subcellularLocation>
    <subcellularLocation>
        <location evidence="3">Recycling endosome</location>
    </subcellularLocation>
</comment>
<comment type="function">
    <text evidence="16">Plays a role in short-term synaptic plasticity in a subset of GABAergic neurons in the brain.</text>
</comment>
<feature type="signal peptide" evidence="23">
    <location>
        <begin position="1"/>
        <end position="26"/>
    </location>
</feature>
<keyword evidence="7 23" id="KW-0732">Signal</keyword>
<comment type="caution">
    <text evidence="20">Lacks conserved residue(s) required for the propagation of feature annotation.</text>
</comment>
<organism evidence="25 26">
    <name type="scientific">Owenia fusiformis</name>
    <name type="common">Polychaete worm</name>
    <dbReference type="NCBI Taxonomy" id="6347"/>
    <lineage>
        <taxon>Eukaryota</taxon>
        <taxon>Metazoa</taxon>
        <taxon>Spiralia</taxon>
        <taxon>Lophotrochozoa</taxon>
        <taxon>Annelida</taxon>
        <taxon>Polychaeta</taxon>
        <taxon>Sedentaria</taxon>
        <taxon>Canalipalpata</taxon>
        <taxon>Sabellida</taxon>
        <taxon>Oweniida</taxon>
        <taxon>Oweniidae</taxon>
        <taxon>Owenia</taxon>
    </lineage>
</organism>
<evidence type="ECO:0000256" key="21">
    <source>
        <dbReference type="SAM" id="MobiDB-lite"/>
    </source>
</evidence>
<evidence type="ECO:0000256" key="1">
    <source>
        <dbReference type="ARBA" id="ARBA00004151"/>
    </source>
</evidence>
<feature type="compositionally biased region" description="Low complexity" evidence="21">
    <location>
        <begin position="116"/>
        <end position="127"/>
    </location>
</feature>
<dbReference type="GO" id="GO:0031902">
    <property type="term" value="C:late endosome membrane"/>
    <property type="evidence" value="ECO:0007669"/>
    <property type="project" value="TreeGrafter"/>
</dbReference>
<evidence type="ECO:0000256" key="16">
    <source>
        <dbReference type="ARBA" id="ARBA00053950"/>
    </source>
</evidence>
<keyword evidence="8" id="KW-0967">Endosome</keyword>
<dbReference type="GO" id="GO:0072594">
    <property type="term" value="P:establishment of protein localization to organelle"/>
    <property type="evidence" value="ECO:0007669"/>
    <property type="project" value="TreeGrafter"/>
</dbReference>
<evidence type="ECO:0000256" key="22">
    <source>
        <dbReference type="SAM" id="Phobius"/>
    </source>
</evidence>
<evidence type="ECO:0000256" key="4">
    <source>
        <dbReference type="ARBA" id="ARBA00004279"/>
    </source>
</evidence>
<evidence type="ECO:0000256" key="15">
    <source>
        <dbReference type="ARBA" id="ARBA00029428"/>
    </source>
</evidence>
<evidence type="ECO:0000256" key="7">
    <source>
        <dbReference type="ARBA" id="ARBA00022729"/>
    </source>
</evidence>
<dbReference type="PANTHER" id="PTHR11506">
    <property type="entry name" value="LYSOSOME-ASSOCIATED MEMBRANE GLYCOPROTEIN"/>
    <property type="match status" value="1"/>
</dbReference>
<dbReference type="InterPro" id="IPR048528">
    <property type="entry name" value="Lamp2-like_luminal"/>
</dbReference>
<evidence type="ECO:0000256" key="17">
    <source>
        <dbReference type="ARBA" id="ARBA00060492"/>
    </source>
</evidence>
<keyword evidence="14" id="KW-0968">Cytoplasmic vesicle</keyword>
<feature type="transmembrane region" description="Helical" evidence="22">
    <location>
        <begin position="323"/>
        <end position="345"/>
    </location>
</feature>